<dbReference type="SUPFAM" id="SSF51735">
    <property type="entry name" value="NAD(P)-binding Rossmann-fold domains"/>
    <property type="match status" value="1"/>
</dbReference>
<dbReference type="PANTHER" id="PTHR24320">
    <property type="entry name" value="RETINOL DEHYDROGENASE"/>
    <property type="match status" value="1"/>
</dbReference>
<organism evidence="4 5">
    <name type="scientific">Pseudovirgaria hyperparasitica</name>
    <dbReference type="NCBI Taxonomy" id="470096"/>
    <lineage>
        <taxon>Eukaryota</taxon>
        <taxon>Fungi</taxon>
        <taxon>Dikarya</taxon>
        <taxon>Ascomycota</taxon>
        <taxon>Pezizomycotina</taxon>
        <taxon>Dothideomycetes</taxon>
        <taxon>Dothideomycetes incertae sedis</taxon>
        <taxon>Acrospermales</taxon>
        <taxon>Acrospermaceae</taxon>
        <taxon>Pseudovirgaria</taxon>
    </lineage>
</organism>
<gene>
    <name evidence="4" type="ORF">EJ05DRAFT_444860</name>
</gene>
<dbReference type="OrthoDB" id="191139at2759"/>
<name>A0A6A6VRZ2_9PEZI</name>
<dbReference type="AlphaFoldDB" id="A0A6A6VRZ2"/>
<comment type="similarity">
    <text evidence="1">Belongs to the short-chain dehydrogenases/reductases (SDR) family.</text>
</comment>
<dbReference type="PANTHER" id="PTHR24320:SF282">
    <property type="entry name" value="WW DOMAIN-CONTAINING OXIDOREDUCTASE"/>
    <property type="match status" value="1"/>
</dbReference>
<accession>A0A6A6VRZ2</accession>
<dbReference type="PRINTS" id="PR00081">
    <property type="entry name" value="GDHRDH"/>
</dbReference>
<dbReference type="RefSeq" id="XP_033595899.1">
    <property type="nucleotide sequence ID" value="XM_033742144.1"/>
</dbReference>
<protein>
    <submittedName>
        <fullName evidence="4">Oxidoreductase</fullName>
    </submittedName>
</protein>
<reference evidence="4" key="1">
    <citation type="journal article" date="2020" name="Stud. Mycol.">
        <title>101 Dothideomycetes genomes: a test case for predicting lifestyles and emergence of pathogens.</title>
        <authorList>
            <person name="Haridas S."/>
            <person name="Albert R."/>
            <person name="Binder M."/>
            <person name="Bloem J."/>
            <person name="Labutti K."/>
            <person name="Salamov A."/>
            <person name="Andreopoulos B."/>
            <person name="Baker S."/>
            <person name="Barry K."/>
            <person name="Bills G."/>
            <person name="Bluhm B."/>
            <person name="Cannon C."/>
            <person name="Castanera R."/>
            <person name="Culley D."/>
            <person name="Daum C."/>
            <person name="Ezra D."/>
            <person name="Gonzalez J."/>
            <person name="Henrissat B."/>
            <person name="Kuo A."/>
            <person name="Liang C."/>
            <person name="Lipzen A."/>
            <person name="Lutzoni F."/>
            <person name="Magnuson J."/>
            <person name="Mondo S."/>
            <person name="Nolan M."/>
            <person name="Ohm R."/>
            <person name="Pangilinan J."/>
            <person name="Park H.-J."/>
            <person name="Ramirez L."/>
            <person name="Alfaro M."/>
            <person name="Sun H."/>
            <person name="Tritt A."/>
            <person name="Yoshinaga Y."/>
            <person name="Zwiers L.-H."/>
            <person name="Turgeon B."/>
            <person name="Goodwin S."/>
            <person name="Spatafora J."/>
            <person name="Crous P."/>
            <person name="Grigoriev I."/>
        </authorList>
    </citation>
    <scope>NUCLEOTIDE SEQUENCE</scope>
    <source>
        <strain evidence="4">CBS 121739</strain>
    </source>
</reference>
<dbReference type="GO" id="GO:0016491">
    <property type="term" value="F:oxidoreductase activity"/>
    <property type="evidence" value="ECO:0007669"/>
    <property type="project" value="UniProtKB-KW"/>
</dbReference>
<evidence type="ECO:0000256" key="2">
    <source>
        <dbReference type="ARBA" id="ARBA00022857"/>
    </source>
</evidence>
<dbReference type="InterPro" id="IPR002347">
    <property type="entry name" value="SDR_fam"/>
</dbReference>
<evidence type="ECO:0000313" key="5">
    <source>
        <dbReference type="Proteomes" id="UP000799437"/>
    </source>
</evidence>
<evidence type="ECO:0000256" key="1">
    <source>
        <dbReference type="ARBA" id="ARBA00006484"/>
    </source>
</evidence>
<dbReference type="GeneID" id="54483198"/>
<dbReference type="InterPro" id="IPR036291">
    <property type="entry name" value="NAD(P)-bd_dom_sf"/>
</dbReference>
<sequence length="310" mass="34201">MFGGKSFEPERDIPDLSGKVILVTGGNTGLGQEAILQLAKHKPAHIYMGARTASKAEQAIKEIKAVVPDAPVSHIPLDLTSFESISACAKQFNEKESRLDILYNNAGIMATPMGLTKEGYEIQFGTNHMGHFLLTRLLLPKMEKTADEPNADVRIVNVSSEGHRFAPNGHLVTDAESLGQMMTWRRYGMSKLANILHARELARRYPKITAVSIHPGVIKTNLYTPMSETNFILKFSTAIFGAVARVALPDVPAGAKNQLWAGTCPKSEVRSGAYYTPIGKEKQKGWVDWSDDLARKLWDYSEAEVQQKGY</sequence>
<proteinExistence type="inferred from homology"/>
<keyword evidence="5" id="KW-1185">Reference proteome</keyword>
<dbReference type="CDD" id="cd05327">
    <property type="entry name" value="retinol-DH_like_SDR_c_like"/>
    <property type="match status" value="1"/>
</dbReference>
<keyword evidence="3" id="KW-0560">Oxidoreductase</keyword>
<dbReference type="Proteomes" id="UP000799437">
    <property type="component" value="Unassembled WGS sequence"/>
</dbReference>
<dbReference type="Pfam" id="PF00106">
    <property type="entry name" value="adh_short"/>
    <property type="match status" value="1"/>
</dbReference>
<evidence type="ECO:0000256" key="3">
    <source>
        <dbReference type="ARBA" id="ARBA00023002"/>
    </source>
</evidence>
<evidence type="ECO:0000313" key="4">
    <source>
        <dbReference type="EMBL" id="KAF2753448.1"/>
    </source>
</evidence>
<dbReference type="Gene3D" id="3.40.50.720">
    <property type="entry name" value="NAD(P)-binding Rossmann-like Domain"/>
    <property type="match status" value="1"/>
</dbReference>
<dbReference type="EMBL" id="ML996584">
    <property type="protein sequence ID" value="KAF2753448.1"/>
    <property type="molecule type" value="Genomic_DNA"/>
</dbReference>
<keyword evidence="2" id="KW-0521">NADP</keyword>